<dbReference type="PANTHER" id="PTHR43711:SF1">
    <property type="entry name" value="HISTIDINE KINASE 1"/>
    <property type="match status" value="1"/>
</dbReference>
<dbReference type="PRINTS" id="PR00344">
    <property type="entry name" value="BCTRLSENSOR"/>
</dbReference>
<dbReference type="EC" id="2.7.13.3" evidence="2"/>
<evidence type="ECO:0000313" key="8">
    <source>
        <dbReference type="EMBL" id="KPV47721.1"/>
    </source>
</evidence>
<gene>
    <name evidence="8" type="ORF">SE17_41925</name>
</gene>
<evidence type="ECO:0000256" key="2">
    <source>
        <dbReference type="ARBA" id="ARBA00012438"/>
    </source>
</evidence>
<dbReference type="InterPro" id="IPR050736">
    <property type="entry name" value="Sensor_HK_Regulatory"/>
</dbReference>
<comment type="catalytic activity">
    <reaction evidence="1">
        <text>ATP + protein L-histidine = ADP + protein N-phospho-L-histidine.</text>
        <dbReference type="EC" id="2.7.13.3"/>
    </reaction>
</comment>
<comment type="caution">
    <text evidence="8">The sequence shown here is derived from an EMBL/GenBank/DDBJ whole genome shotgun (WGS) entry which is preliminary data.</text>
</comment>
<dbReference type="EMBL" id="LJCR01003301">
    <property type="protein sequence ID" value="KPV47721.1"/>
    <property type="molecule type" value="Genomic_DNA"/>
</dbReference>
<dbReference type="InterPro" id="IPR004358">
    <property type="entry name" value="Sig_transdc_His_kin-like_C"/>
</dbReference>
<dbReference type="InterPro" id="IPR003594">
    <property type="entry name" value="HATPase_dom"/>
</dbReference>
<protein>
    <recommendedName>
        <fullName evidence="2">histidine kinase</fullName>
        <ecNumber evidence="2">2.7.13.3</ecNumber>
    </recommendedName>
</protein>
<proteinExistence type="predicted"/>
<keyword evidence="5 8" id="KW-0418">Kinase</keyword>
<dbReference type="PROSITE" id="PS50109">
    <property type="entry name" value="HIS_KIN"/>
    <property type="match status" value="1"/>
</dbReference>
<dbReference type="InterPro" id="IPR005467">
    <property type="entry name" value="His_kinase_dom"/>
</dbReference>
<dbReference type="SUPFAM" id="SSF55874">
    <property type="entry name" value="ATPase domain of HSP90 chaperone/DNA topoisomerase II/histidine kinase"/>
    <property type="match status" value="1"/>
</dbReference>
<keyword evidence="4" id="KW-0808">Transferase</keyword>
<keyword evidence="6" id="KW-0902">Two-component regulatory system</keyword>
<sequence length="189" mass="20645">PGDRERCLTIIEDESVRLSKLSDNLLKLAALEAQNMHFAPRAYRLDRQIRTVLLACEPQWSAKSLDVDIALDELSVTADADLLSQVWMNLLGNSIKFTPEGGSVRVELHRRLSEVVFRITDTGIGIAECDQAHIFERFFKADLARDRSQGGSGLGLAIAQKIVALHNGTIGVVSALGMGTTFTVSLPAE</sequence>
<feature type="domain" description="Histidine kinase" evidence="7">
    <location>
        <begin position="1"/>
        <end position="189"/>
    </location>
</feature>
<evidence type="ECO:0000259" key="7">
    <source>
        <dbReference type="PROSITE" id="PS50109"/>
    </source>
</evidence>
<evidence type="ECO:0000313" key="9">
    <source>
        <dbReference type="Proteomes" id="UP000050509"/>
    </source>
</evidence>
<evidence type="ECO:0000256" key="1">
    <source>
        <dbReference type="ARBA" id="ARBA00000085"/>
    </source>
</evidence>
<evidence type="ECO:0000256" key="5">
    <source>
        <dbReference type="ARBA" id="ARBA00022777"/>
    </source>
</evidence>
<accession>A0A0P9EU64</accession>
<name>A0A0P9EU64_9CHLR</name>
<dbReference type="PANTHER" id="PTHR43711">
    <property type="entry name" value="TWO-COMPONENT HISTIDINE KINASE"/>
    <property type="match status" value="1"/>
</dbReference>
<organism evidence="8 9">
    <name type="scientific">Kouleothrix aurantiaca</name>
    <dbReference type="NCBI Taxonomy" id="186479"/>
    <lineage>
        <taxon>Bacteria</taxon>
        <taxon>Bacillati</taxon>
        <taxon>Chloroflexota</taxon>
        <taxon>Chloroflexia</taxon>
        <taxon>Chloroflexales</taxon>
        <taxon>Roseiflexineae</taxon>
        <taxon>Roseiflexaceae</taxon>
        <taxon>Kouleothrix</taxon>
    </lineage>
</organism>
<reference evidence="8 9" key="1">
    <citation type="submission" date="2015-09" db="EMBL/GenBank/DDBJ databases">
        <title>Draft genome sequence of Kouleothrix aurantiaca JCM 19913.</title>
        <authorList>
            <person name="Hemp J."/>
        </authorList>
    </citation>
    <scope>NUCLEOTIDE SEQUENCE [LARGE SCALE GENOMIC DNA]</scope>
    <source>
        <strain evidence="8 9">COM-B</strain>
    </source>
</reference>
<keyword evidence="3" id="KW-0597">Phosphoprotein</keyword>
<evidence type="ECO:0000256" key="4">
    <source>
        <dbReference type="ARBA" id="ARBA00022679"/>
    </source>
</evidence>
<dbReference type="AlphaFoldDB" id="A0A0P9EU64"/>
<dbReference type="CDD" id="cd16922">
    <property type="entry name" value="HATPase_EvgS-ArcB-TorS-like"/>
    <property type="match status" value="1"/>
</dbReference>
<evidence type="ECO:0000256" key="3">
    <source>
        <dbReference type="ARBA" id="ARBA00022553"/>
    </source>
</evidence>
<keyword evidence="9" id="KW-1185">Reference proteome</keyword>
<evidence type="ECO:0000256" key="6">
    <source>
        <dbReference type="ARBA" id="ARBA00023012"/>
    </source>
</evidence>
<dbReference type="Gene3D" id="3.30.565.10">
    <property type="entry name" value="Histidine kinase-like ATPase, C-terminal domain"/>
    <property type="match status" value="1"/>
</dbReference>
<dbReference type="Proteomes" id="UP000050509">
    <property type="component" value="Unassembled WGS sequence"/>
</dbReference>
<dbReference type="GO" id="GO:0000160">
    <property type="term" value="P:phosphorelay signal transduction system"/>
    <property type="evidence" value="ECO:0007669"/>
    <property type="project" value="UniProtKB-KW"/>
</dbReference>
<dbReference type="GO" id="GO:0004673">
    <property type="term" value="F:protein histidine kinase activity"/>
    <property type="evidence" value="ECO:0007669"/>
    <property type="project" value="UniProtKB-EC"/>
</dbReference>
<dbReference type="Pfam" id="PF02518">
    <property type="entry name" value="HATPase_c"/>
    <property type="match status" value="1"/>
</dbReference>
<dbReference type="SMART" id="SM00387">
    <property type="entry name" value="HATPase_c"/>
    <property type="match status" value="1"/>
</dbReference>
<dbReference type="InterPro" id="IPR036890">
    <property type="entry name" value="HATPase_C_sf"/>
</dbReference>
<dbReference type="FunFam" id="3.30.565.10:FF:000006">
    <property type="entry name" value="Sensor histidine kinase WalK"/>
    <property type="match status" value="1"/>
</dbReference>
<feature type="non-terminal residue" evidence="8">
    <location>
        <position position="1"/>
    </location>
</feature>